<evidence type="ECO:0000313" key="1">
    <source>
        <dbReference type="EMBL" id="SKB66131.1"/>
    </source>
</evidence>
<reference evidence="2" key="1">
    <citation type="submission" date="2017-02" db="EMBL/GenBank/DDBJ databases">
        <authorList>
            <person name="Varghese N."/>
            <person name="Submissions S."/>
        </authorList>
    </citation>
    <scope>NUCLEOTIDE SEQUENCE [LARGE SCALE GENOMIC DNA]</scope>
    <source>
        <strain evidence="2">DSM 22385</strain>
    </source>
</reference>
<sequence length="171" mass="19669">MEIQENIINKVAQSGLLSFDLAELYPQGERILYDIKDNLFHGLMLREKDFREFIKEHNWEQYTGKHVAITCSADAIVPTWAYMLLANRLAPVAQTVVFGNLELLETILFERQLEKLDLEKYRDQRIVIKGCGEIAIPESAFIDLTVRLTGVSKSIMYGEPCSTVPIYKRKD</sequence>
<protein>
    <recommendedName>
        <fullName evidence="3">DUF2480 family protein</fullName>
    </recommendedName>
</protein>
<dbReference type="OrthoDB" id="9803040at2"/>
<dbReference type="RefSeq" id="WP_079702668.1">
    <property type="nucleotide sequence ID" value="NZ_FUYR01000002.1"/>
</dbReference>
<evidence type="ECO:0000313" key="2">
    <source>
        <dbReference type="Proteomes" id="UP000189981"/>
    </source>
</evidence>
<dbReference type="Pfam" id="PF10652">
    <property type="entry name" value="DUF2480"/>
    <property type="match status" value="1"/>
</dbReference>
<dbReference type="InterPro" id="IPR018914">
    <property type="entry name" value="DUF2480"/>
</dbReference>
<dbReference type="STRING" id="572036.SAMN05661099_2139"/>
<organism evidence="1 2">
    <name type="scientific">Daejeonella lutea</name>
    <dbReference type="NCBI Taxonomy" id="572036"/>
    <lineage>
        <taxon>Bacteria</taxon>
        <taxon>Pseudomonadati</taxon>
        <taxon>Bacteroidota</taxon>
        <taxon>Sphingobacteriia</taxon>
        <taxon>Sphingobacteriales</taxon>
        <taxon>Sphingobacteriaceae</taxon>
        <taxon>Daejeonella</taxon>
    </lineage>
</organism>
<dbReference type="AlphaFoldDB" id="A0A1T5D3G4"/>
<gene>
    <name evidence="1" type="ORF">SAMN05661099_2139</name>
</gene>
<keyword evidence="2" id="KW-1185">Reference proteome</keyword>
<dbReference type="EMBL" id="FUYR01000002">
    <property type="protein sequence ID" value="SKB66131.1"/>
    <property type="molecule type" value="Genomic_DNA"/>
</dbReference>
<dbReference type="Proteomes" id="UP000189981">
    <property type="component" value="Unassembled WGS sequence"/>
</dbReference>
<evidence type="ECO:0008006" key="3">
    <source>
        <dbReference type="Google" id="ProtNLM"/>
    </source>
</evidence>
<accession>A0A1T5D3G4</accession>
<name>A0A1T5D3G4_9SPHI</name>
<proteinExistence type="predicted"/>